<dbReference type="VEuPathDB" id="VectorBase:HLOH_063274"/>
<keyword evidence="2" id="KW-1185">Reference proteome</keyword>
<sequence>MEVAHSAWLASRGPRDKQLSNRWTEAQLFFISACSAMCAHSAHDEIYAGGCNKAVRNFAPFAHAFNCSRQAVLNPSNKCLFFGA</sequence>
<gene>
    <name evidence="1" type="ORF">HPB48_022802</name>
</gene>
<dbReference type="Proteomes" id="UP000821853">
    <property type="component" value="Chromosome 3"/>
</dbReference>
<dbReference type="SUPFAM" id="SSF55486">
    <property type="entry name" value="Metalloproteases ('zincins'), catalytic domain"/>
    <property type="match status" value="1"/>
</dbReference>
<dbReference type="EMBL" id="JABSTR010000005">
    <property type="protein sequence ID" value="KAH9372001.1"/>
    <property type="molecule type" value="Genomic_DNA"/>
</dbReference>
<organism evidence="1 2">
    <name type="scientific">Haemaphysalis longicornis</name>
    <name type="common">Bush tick</name>
    <dbReference type="NCBI Taxonomy" id="44386"/>
    <lineage>
        <taxon>Eukaryota</taxon>
        <taxon>Metazoa</taxon>
        <taxon>Ecdysozoa</taxon>
        <taxon>Arthropoda</taxon>
        <taxon>Chelicerata</taxon>
        <taxon>Arachnida</taxon>
        <taxon>Acari</taxon>
        <taxon>Parasitiformes</taxon>
        <taxon>Ixodida</taxon>
        <taxon>Ixodoidea</taxon>
        <taxon>Ixodidae</taxon>
        <taxon>Haemaphysalinae</taxon>
        <taxon>Haemaphysalis</taxon>
    </lineage>
</organism>
<dbReference type="OMA" id="ACSAMCA"/>
<protein>
    <submittedName>
        <fullName evidence="1">Uncharacterized protein</fullName>
    </submittedName>
</protein>
<dbReference type="Gene3D" id="3.40.390.10">
    <property type="entry name" value="Collagenase (Catalytic Domain)"/>
    <property type="match status" value="1"/>
</dbReference>
<name>A0A9J6GB67_HAELO</name>
<proteinExistence type="predicted"/>
<dbReference type="OrthoDB" id="6475849at2759"/>
<comment type="caution">
    <text evidence="1">The sequence shown here is derived from an EMBL/GenBank/DDBJ whole genome shotgun (WGS) entry which is preliminary data.</text>
</comment>
<dbReference type="GO" id="GO:0004222">
    <property type="term" value="F:metalloendopeptidase activity"/>
    <property type="evidence" value="ECO:0007669"/>
    <property type="project" value="InterPro"/>
</dbReference>
<evidence type="ECO:0000313" key="2">
    <source>
        <dbReference type="Proteomes" id="UP000821853"/>
    </source>
</evidence>
<accession>A0A9J6GB67</accession>
<dbReference type="InterPro" id="IPR000718">
    <property type="entry name" value="Peptidase_M13"/>
</dbReference>
<evidence type="ECO:0000313" key="1">
    <source>
        <dbReference type="EMBL" id="KAH9372001.1"/>
    </source>
</evidence>
<dbReference type="PROSITE" id="PS51885">
    <property type="entry name" value="NEPRILYSIN"/>
    <property type="match status" value="1"/>
</dbReference>
<dbReference type="AlphaFoldDB" id="A0A9J6GB67"/>
<dbReference type="GO" id="GO:0006508">
    <property type="term" value="P:proteolysis"/>
    <property type="evidence" value="ECO:0007669"/>
    <property type="project" value="InterPro"/>
</dbReference>
<dbReference type="InterPro" id="IPR024079">
    <property type="entry name" value="MetalloPept_cat_dom_sf"/>
</dbReference>
<reference evidence="1 2" key="1">
    <citation type="journal article" date="2020" name="Cell">
        <title>Large-Scale Comparative Analyses of Tick Genomes Elucidate Their Genetic Diversity and Vector Capacities.</title>
        <authorList>
            <consortium name="Tick Genome and Microbiome Consortium (TIGMIC)"/>
            <person name="Jia N."/>
            <person name="Wang J."/>
            <person name="Shi W."/>
            <person name="Du L."/>
            <person name="Sun Y."/>
            <person name="Zhan W."/>
            <person name="Jiang J.F."/>
            <person name="Wang Q."/>
            <person name="Zhang B."/>
            <person name="Ji P."/>
            <person name="Bell-Sakyi L."/>
            <person name="Cui X.M."/>
            <person name="Yuan T.T."/>
            <person name="Jiang B.G."/>
            <person name="Yang W.F."/>
            <person name="Lam T.T."/>
            <person name="Chang Q.C."/>
            <person name="Ding S.J."/>
            <person name="Wang X.J."/>
            <person name="Zhu J.G."/>
            <person name="Ruan X.D."/>
            <person name="Zhao L."/>
            <person name="Wei J.T."/>
            <person name="Ye R.Z."/>
            <person name="Que T.C."/>
            <person name="Du C.H."/>
            <person name="Zhou Y.H."/>
            <person name="Cheng J.X."/>
            <person name="Dai P.F."/>
            <person name="Guo W.B."/>
            <person name="Han X.H."/>
            <person name="Huang E.J."/>
            <person name="Li L.F."/>
            <person name="Wei W."/>
            <person name="Gao Y.C."/>
            <person name="Liu J.Z."/>
            <person name="Shao H.Z."/>
            <person name="Wang X."/>
            <person name="Wang C.C."/>
            <person name="Yang T.C."/>
            <person name="Huo Q.B."/>
            <person name="Li W."/>
            <person name="Chen H.Y."/>
            <person name="Chen S.E."/>
            <person name="Zhou L.G."/>
            <person name="Ni X.B."/>
            <person name="Tian J.H."/>
            <person name="Sheng Y."/>
            <person name="Liu T."/>
            <person name="Pan Y.S."/>
            <person name="Xia L.Y."/>
            <person name="Li J."/>
            <person name="Zhao F."/>
            <person name="Cao W.C."/>
        </authorList>
    </citation>
    <scope>NUCLEOTIDE SEQUENCE [LARGE SCALE GENOMIC DNA]</scope>
    <source>
        <strain evidence="1">HaeL-2018</strain>
    </source>
</reference>